<comment type="caution">
    <text evidence="2">The sequence shown here is derived from an EMBL/GenBank/DDBJ whole genome shotgun (WGS) entry which is preliminary data.</text>
</comment>
<proteinExistence type="predicted"/>
<evidence type="ECO:0000256" key="1">
    <source>
        <dbReference type="SAM" id="MobiDB-lite"/>
    </source>
</evidence>
<feature type="non-terminal residue" evidence="2">
    <location>
        <position position="91"/>
    </location>
</feature>
<keyword evidence="3" id="KW-1185">Reference proteome</keyword>
<accession>A0AAD5CBA8</accession>
<protein>
    <submittedName>
        <fullName evidence="2">Uncharacterized protein</fullName>
    </submittedName>
</protein>
<evidence type="ECO:0000313" key="2">
    <source>
        <dbReference type="EMBL" id="KAI7738284.1"/>
    </source>
</evidence>
<name>A0AAD5CBA8_AMBAR</name>
<reference evidence="2" key="1">
    <citation type="submission" date="2022-06" db="EMBL/GenBank/DDBJ databases">
        <title>Uncovering the hologenomic basis of an extraordinary plant invasion.</title>
        <authorList>
            <person name="Bieker V.C."/>
            <person name="Martin M.D."/>
            <person name="Gilbert T."/>
            <person name="Hodgins K."/>
            <person name="Battlay P."/>
            <person name="Petersen B."/>
            <person name="Wilson J."/>
        </authorList>
    </citation>
    <scope>NUCLEOTIDE SEQUENCE</scope>
    <source>
        <strain evidence="2">AA19_3_7</strain>
        <tissue evidence="2">Leaf</tissue>
    </source>
</reference>
<organism evidence="2 3">
    <name type="scientific">Ambrosia artemisiifolia</name>
    <name type="common">Common ragweed</name>
    <dbReference type="NCBI Taxonomy" id="4212"/>
    <lineage>
        <taxon>Eukaryota</taxon>
        <taxon>Viridiplantae</taxon>
        <taxon>Streptophyta</taxon>
        <taxon>Embryophyta</taxon>
        <taxon>Tracheophyta</taxon>
        <taxon>Spermatophyta</taxon>
        <taxon>Magnoliopsida</taxon>
        <taxon>eudicotyledons</taxon>
        <taxon>Gunneridae</taxon>
        <taxon>Pentapetalae</taxon>
        <taxon>asterids</taxon>
        <taxon>campanulids</taxon>
        <taxon>Asterales</taxon>
        <taxon>Asteraceae</taxon>
        <taxon>Asteroideae</taxon>
        <taxon>Heliantheae alliance</taxon>
        <taxon>Heliantheae</taxon>
        <taxon>Ambrosia</taxon>
    </lineage>
</organism>
<sequence length="91" mass="10298">FTKQNLCLKSKNRKRITPPFAAKEKTHEINEEKKKEKTNGKKNKWTMTLIRPPSTLCGLVARVRRSCFLLIGPLSPVKVHLSVAAVEDGEL</sequence>
<feature type="region of interest" description="Disordered" evidence="1">
    <location>
        <begin position="17"/>
        <end position="45"/>
    </location>
</feature>
<feature type="compositionally biased region" description="Basic and acidic residues" evidence="1">
    <location>
        <begin position="22"/>
        <end position="39"/>
    </location>
</feature>
<dbReference type="EMBL" id="JAMZMK010008837">
    <property type="protein sequence ID" value="KAI7738284.1"/>
    <property type="molecule type" value="Genomic_DNA"/>
</dbReference>
<evidence type="ECO:0000313" key="3">
    <source>
        <dbReference type="Proteomes" id="UP001206925"/>
    </source>
</evidence>
<dbReference type="Proteomes" id="UP001206925">
    <property type="component" value="Unassembled WGS sequence"/>
</dbReference>
<dbReference type="AlphaFoldDB" id="A0AAD5CBA8"/>
<gene>
    <name evidence="2" type="ORF">M8C21_024381</name>
</gene>